<proteinExistence type="predicted"/>
<accession>A0A9P7EKR4</accession>
<dbReference type="Proteomes" id="UP000807769">
    <property type="component" value="Unassembled WGS sequence"/>
</dbReference>
<evidence type="ECO:0000313" key="2">
    <source>
        <dbReference type="Proteomes" id="UP000807769"/>
    </source>
</evidence>
<protein>
    <submittedName>
        <fullName evidence="1">Uncharacterized protein</fullName>
    </submittedName>
</protein>
<dbReference type="GeneID" id="64636125"/>
<sequence>MILCKSAPINVDLIDNDGIPIDVHVQPITDTAPTCEGKTADLNAFFGAMFNHMGTNGKVKKHQKCKICLKQCILVNESTTLCCHAEANFAGKY</sequence>
<comment type="caution">
    <text evidence="1">The sequence shown here is derived from an EMBL/GenBank/DDBJ whole genome shotgun (WGS) entry which is preliminary data.</text>
</comment>
<keyword evidence="2" id="KW-1185">Reference proteome</keyword>
<dbReference type="EMBL" id="JABBWG010000004">
    <property type="protein sequence ID" value="KAG1823969.1"/>
    <property type="molecule type" value="Genomic_DNA"/>
</dbReference>
<reference evidence="1" key="1">
    <citation type="journal article" date="2020" name="New Phytol.">
        <title>Comparative genomics reveals dynamic genome evolution in host specialist ectomycorrhizal fungi.</title>
        <authorList>
            <person name="Lofgren L.A."/>
            <person name="Nguyen N.H."/>
            <person name="Vilgalys R."/>
            <person name="Ruytinx J."/>
            <person name="Liao H.L."/>
            <person name="Branco S."/>
            <person name="Kuo A."/>
            <person name="LaButti K."/>
            <person name="Lipzen A."/>
            <person name="Andreopoulos W."/>
            <person name="Pangilinan J."/>
            <person name="Riley R."/>
            <person name="Hundley H."/>
            <person name="Na H."/>
            <person name="Barry K."/>
            <person name="Grigoriev I.V."/>
            <person name="Stajich J.E."/>
            <person name="Kennedy P.G."/>
        </authorList>
    </citation>
    <scope>NUCLEOTIDE SEQUENCE</scope>
    <source>
        <strain evidence="1">MN1</strain>
    </source>
</reference>
<organism evidence="1 2">
    <name type="scientific">Suillus subaureus</name>
    <dbReference type="NCBI Taxonomy" id="48587"/>
    <lineage>
        <taxon>Eukaryota</taxon>
        <taxon>Fungi</taxon>
        <taxon>Dikarya</taxon>
        <taxon>Basidiomycota</taxon>
        <taxon>Agaricomycotina</taxon>
        <taxon>Agaricomycetes</taxon>
        <taxon>Agaricomycetidae</taxon>
        <taxon>Boletales</taxon>
        <taxon>Suillineae</taxon>
        <taxon>Suillaceae</taxon>
        <taxon>Suillus</taxon>
    </lineage>
</organism>
<dbReference type="RefSeq" id="XP_041198029.1">
    <property type="nucleotide sequence ID" value="XM_041342109.1"/>
</dbReference>
<dbReference type="OrthoDB" id="2683488at2759"/>
<evidence type="ECO:0000313" key="1">
    <source>
        <dbReference type="EMBL" id="KAG1823969.1"/>
    </source>
</evidence>
<gene>
    <name evidence="1" type="ORF">BJ212DRAFT_1574426</name>
</gene>
<name>A0A9P7EKR4_9AGAM</name>
<dbReference type="AlphaFoldDB" id="A0A9P7EKR4"/>